<dbReference type="Proteomes" id="UP000199120">
    <property type="component" value="Unassembled WGS sequence"/>
</dbReference>
<feature type="region of interest" description="Disordered" evidence="4">
    <location>
        <begin position="490"/>
        <end position="517"/>
    </location>
</feature>
<dbReference type="SUPFAM" id="SSF56954">
    <property type="entry name" value="Outer membrane efflux proteins (OEP)"/>
    <property type="match status" value="1"/>
</dbReference>
<dbReference type="EMBL" id="FOAJ01000001">
    <property type="protein sequence ID" value="SEK30696.1"/>
    <property type="molecule type" value="Genomic_DNA"/>
</dbReference>
<evidence type="ECO:0000313" key="6">
    <source>
        <dbReference type="Proteomes" id="UP000199120"/>
    </source>
</evidence>
<dbReference type="NCBIfam" id="TIGR01845">
    <property type="entry name" value="outer_NodT"/>
    <property type="match status" value="1"/>
</dbReference>
<reference evidence="6" key="1">
    <citation type="submission" date="2016-10" db="EMBL/GenBank/DDBJ databases">
        <authorList>
            <person name="Varghese N."/>
            <person name="Submissions S."/>
        </authorList>
    </citation>
    <scope>NUCLEOTIDE SEQUENCE [LARGE SCALE GENOMIC DNA]</scope>
    <source>
        <strain evidence="6">LMG 26416</strain>
    </source>
</reference>
<keyword evidence="2" id="KW-0812">Transmembrane</keyword>
<dbReference type="RefSeq" id="WP_090552052.1">
    <property type="nucleotide sequence ID" value="NZ_FNSR01000003.1"/>
</dbReference>
<dbReference type="InterPro" id="IPR003423">
    <property type="entry name" value="OMP_efflux"/>
</dbReference>
<dbReference type="PROSITE" id="PS51257">
    <property type="entry name" value="PROKAR_LIPOPROTEIN"/>
    <property type="match status" value="1"/>
</dbReference>
<evidence type="ECO:0000256" key="2">
    <source>
        <dbReference type="RuleBase" id="RU362097"/>
    </source>
</evidence>
<keyword evidence="2" id="KW-0564">Palmitate</keyword>
<feature type="coiled-coil region" evidence="3">
    <location>
        <begin position="83"/>
        <end position="110"/>
    </location>
</feature>
<dbReference type="Pfam" id="PF02321">
    <property type="entry name" value="OEP"/>
    <property type="match status" value="2"/>
</dbReference>
<dbReference type="GO" id="GO:0005886">
    <property type="term" value="C:plasma membrane"/>
    <property type="evidence" value="ECO:0007669"/>
    <property type="project" value="UniProtKB-SubCell"/>
</dbReference>
<comment type="subcellular location">
    <subcellularLocation>
        <location evidence="2">Cell membrane</location>
        <topology evidence="2">Lipid-anchor</topology>
    </subcellularLocation>
</comment>
<protein>
    <submittedName>
        <fullName evidence="5">Outer membrane protein, multidrug efflux system</fullName>
    </submittedName>
</protein>
<evidence type="ECO:0000313" key="5">
    <source>
        <dbReference type="EMBL" id="SEK30696.1"/>
    </source>
</evidence>
<name>A0A1H7FXB5_9BURK</name>
<dbReference type="PANTHER" id="PTHR30203:SF33">
    <property type="entry name" value="BLR4455 PROTEIN"/>
    <property type="match status" value="1"/>
</dbReference>
<evidence type="ECO:0000256" key="4">
    <source>
        <dbReference type="SAM" id="MobiDB-lite"/>
    </source>
</evidence>
<evidence type="ECO:0000256" key="1">
    <source>
        <dbReference type="ARBA" id="ARBA00007613"/>
    </source>
</evidence>
<proteinExistence type="inferred from homology"/>
<organism evidence="5 6">
    <name type="scientific">Paraburkholderia caballeronis</name>
    <dbReference type="NCBI Taxonomy" id="416943"/>
    <lineage>
        <taxon>Bacteria</taxon>
        <taxon>Pseudomonadati</taxon>
        <taxon>Pseudomonadota</taxon>
        <taxon>Betaproteobacteria</taxon>
        <taxon>Burkholderiales</taxon>
        <taxon>Burkholderiaceae</taxon>
        <taxon>Paraburkholderia</taxon>
    </lineage>
</organism>
<dbReference type="Gene3D" id="1.20.1600.10">
    <property type="entry name" value="Outer membrane efflux proteins (OEP)"/>
    <property type="match status" value="1"/>
</dbReference>
<dbReference type="OrthoDB" id="9770517at2"/>
<keyword evidence="2" id="KW-0449">Lipoprotein</keyword>
<keyword evidence="2" id="KW-1134">Transmembrane beta strand</keyword>
<comment type="similarity">
    <text evidence="1 2">Belongs to the outer membrane factor (OMF) (TC 1.B.17) family.</text>
</comment>
<dbReference type="GO" id="GO:0015562">
    <property type="term" value="F:efflux transmembrane transporter activity"/>
    <property type="evidence" value="ECO:0007669"/>
    <property type="project" value="InterPro"/>
</dbReference>
<dbReference type="AlphaFoldDB" id="A0A1H7FXB5"/>
<keyword evidence="3" id="KW-0175">Coiled coil</keyword>
<accession>A0A1H7FXB5</accession>
<dbReference type="PANTHER" id="PTHR30203">
    <property type="entry name" value="OUTER MEMBRANE CATION EFFLUX PROTEIN"/>
    <property type="match status" value="1"/>
</dbReference>
<dbReference type="InterPro" id="IPR010131">
    <property type="entry name" value="MdtP/NodT-like"/>
</dbReference>
<evidence type="ECO:0000256" key="3">
    <source>
        <dbReference type="SAM" id="Coils"/>
    </source>
</evidence>
<dbReference type="STRING" id="416943.SAMN05445871_5726"/>
<keyword evidence="2" id="KW-0472">Membrane</keyword>
<sequence>MKRILSMKNGFAGSLLLGALLVLAGCSLAPNYQVPTTPALATFKEAPPPSQAERDGLGAWKTAQPAEDAARGEWWKVFGDPALDDLERQALDANQNLKAAAARVKEARALNQAARAGLFPTLDAGFGPTRERVSAASLFEPDGANVPQQTFWRAQASASYEVDLFGRVASTVDAAKADAQRSDALFRSVQLALQADVAQNYFALRELDAEAAVFAQAVDLRAQALKLVERRHAEGDVTELDVSRARAELASAKSDAMTVARLRASSEHGLAVLLGKAPAEFSMAAAPLTPVRLRVPPGLPSSLLERRPDIAAAERAMAAANARIGVAKAAFFPSLSLTGTGGFESATIGDLFKWSSRAFLLGPLAGTALTVPLFDGGRRKGNLANARAVYEEDVANYRQQVLVAFREVEDNLADLRILDDQTNTQNDAVQASQRAADLSRVQYTEGAVNYLDVIDAERTVLQARRTAVQLQGVQAAATVNLIRALGGGWGDAAPPSGEPPVAGSGAKSGDVRALAQR</sequence>
<dbReference type="Gene3D" id="2.20.200.10">
    <property type="entry name" value="Outer membrane efflux proteins (OEP)"/>
    <property type="match status" value="1"/>
</dbReference>
<keyword evidence="6" id="KW-1185">Reference proteome</keyword>
<gene>
    <name evidence="5" type="ORF">SAMN05192542_101517</name>
</gene>